<dbReference type="PRINTS" id="PR00706">
    <property type="entry name" value="PYROGLUPTASE"/>
</dbReference>
<gene>
    <name evidence="6" type="ORF">GE061_005187</name>
</gene>
<keyword evidence="2" id="KW-0963">Cytoplasm</keyword>
<dbReference type="InterPro" id="IPR036440">
    <property type="entry name" value="Peptidase_C15-like_sf"/>
</dbReference>
<organism evidence="6 7">
    <name type="scientific">Apolygus lucorum</name>
    <name type="common">Small green plant bug</name>
    <name type="synonym">Lygocoris lucorum</name>
    <dbReference type="NCBI Taxonomy" id="248454"/>
    <lineage>
        <taxon>Eukaryota</taxon>
        <taxon>Metazoa</taxon>
        <taxon>Ecdysozoa</taxon>
        <taxon>Arthropoda</taxon>
        <taxon>Hexapoda</taxon>
        <taxon>Insecta</taxon>
        <taxon>Pterygota</taxon>
        <taxon>Neoptera</taxon>
        <taxon>Paraneoptera</taxon>
        <taxon>Hemiptera</taxon>
        <taxon>Heteroptera</taxon>
        <taxon>Panheteroptera</taxon>
        <taxon>Cimicomorpha</taxon>
        <taxon>Miridae</taxon>
        <taxon>Mirini</taxon>
        <taxon>Apolygus</taxon>
    </lineage>
</organism>
<dbReference type="SUPFAM" id="SSF53182">
    <property type="entry name" value="Pyrrolidone carboxyl peptidase (pyroglutamate aminopeptidase)"/>
    <property type="match status" value="1"/>
</dbReference>
<proteinExistence type="inferred from homology"/>
<dbReference type="Proteomes" id="UP000466442">
    <property type="component" value="Unassembled WGS sequence"/>
</dbReference>
<evidence type="ECO:0000256" key="5">
    <source>
        <dbReference type="ARBA" id="ARBA00022807"/>
    </source>
</evidence>
<protein>
    <recommendedName>
        <fullName evidence="8">Pyroglutamyl-peptidase I</fullName>
    </recommendedName>
</protein>
<dbReference type="GO" id="GO:0006508">
    <property type="term" value="P:proteolysis"/>
    <property type="evidence" value="ECO:0007669"/>
    <property type="project" value="UniProtKB-KW"/>
</dbReference>
<keyword evidence="7" id="KW-1185">Reference proteome</keyword>
<reference evidence="6" key="1">
    <citation type="journal article" date="2021" name="Mol. Ecol. Resour.">
        <title>Apolygus lucorum genome provides insights into omnivorousness and mesophyll feeding.</title>
        <authorList>
            <person name="Liu Y."/>
            <person name="Liu H."/>
            <person name="Wang H."/>
            <person name="Huang T."/>
            <person name="Liu B."/>
            <person name="Yang B."/>
            <person name="Yin L."/>
            <person name="Li B."/>
            <person name="Zhang Y."/>
            <person name="Zhang S."/>
            <person name="Jiang F."/>
            <person name="Zhang X."/>
            <person name="Ren Y."/>
            <person name="Wang B."/>
            <person name="Wang S."/>
            <person name="Lu Y."/>
            <person name="Wu K."/>
            <person name="Fan W."/>
            <person name="Wang G."/>
        </authorList>
    </citation>
    <scope>NUCLEOTIDE SEQUENCE</scope>
    <source>
        <strain evidence="6">12Hb</strain>
    </source>
</reference>
<evidence type="ECO:0000313" key="6">
    <source>
        <dbReference type="EMBL" id="KAF6200742.1"/>
    </source>
</evidence>
<evidence type="ECO:0000256" key="4">
    <source>
        <dbReference type="ARBA" id="ARBA00022801"/>
    </source>
</evidence>
<keyword evidence="4" id="KW-0378">Hydrolase</keyword>
<comment type="caution">
    <text evidence="6">The sequence shown here is derived from an EMBL/GenBank/DDBJ whole genome shotgun (WGS) entry which is preliminary data.</text>
</comment>
<dbReference type="Pfam" id="PF01470">
    <property type="entry name" value="Peptidase_C15"/>
    <property type="match status" value="1"/>
</dbReference>
<dbReference type="GO" id="GO:0016920">
    <property type="term" value="F:pyroglutamyl-peptidase activity"/>
    <property type="evidence" value="ECO:0007669"/>
    <property type="project" value="InterPro"/>
</dbReference>
<evidence type="ECO:0000256" key="2">
    <source>
        <dbReference type="ARBA" id="ARBA00022490"/>
    </source>
</evidence>
<dbReference type="PANTHER" id="PTHR23402:SF1">
    <property type="entry name" value="PYROGLUTAMYL-PEPTIDASE I"/>
    <property type="match status" value="1"/>
</dbReference>
<evidence type="ECO:0000313" key="7">
    <source>
        <dbReference type="Proteomes" id="UP000466442"/>
    </source>
</evidence>
<dbReference type="EMBL" id="WIXP02000013">
    <property type="protein sequence ID" value="KAF6200742.1"/>
    <property type="molecule type" value="Genomic_DNA"/>
</dbReference>
<comment type="similarity">
    <text evidence="1">Belongs to the peptidase C15 family.</text>
</comment>
<dbReference type="PANTHER" id="PTHR23402">
    <property type="entry name" value="PROTEASE FAMILY C15 PYROGLUTAMYL-PEPTIDASE I-RELATED"/>
    <property type="match status" value="1"/>
</dbReference>
<name>A0A8S9WVF9_APOLU</name>
<evidence type="ECO:0000256" key="1">
    <source>
        <dbReference type="ARBA" id="ARBA00006641"/>
    </source>
</evidence>
<keyword evidence="3" id="KW-0645">Protease</keyword>
<dbReference type="AlphaFoldDB" id="A0A8S9WVF9"/>
<evidence type="ECO:0000256" key="3">
    <source>
        <dbReference type="ARBA" id="ARBA00022670"/>
    </source>
</evidence>
<accession>A0A8S9WVF9</accession>
<dbReference type="InterPro" id="IPR000816">
    <property type="entry name" value="Peptidase_C15"/>
</dbReference>
<sequence length="221" mass="24336">MAQSCERPAVILTGFGPFGDHKTNDSWTSVCQVAQGDRGKELEERLNVRLIIQEMPVSYEFTDVTVPQLWTEHCPLFVLHVGIHKDDLFRIETQSRRTNYDLDDVNGCKPTDFQCKAGQCDVLATTLNVEKLLQDVKTYVAERKTDVDIILSDDPGNYLCGYTYYTSLCADAGRALFLHIPPPSSAVPVSSKADVVEAVLVHSLQQVRTACAAQAGVASAV</sequence>
<evidence type="ECO:0008006" key="8">
    <source>
        <dbReference type="Google" id="ProtNLM"/>
    </source>
</evidence>
<dbReference type="GO" id="GO:0005829">
    <property type="term" value="C:cytosol"/>
    <property type="evidence" value="ECO:0007669"/>
    <property type="project" value="InterPro"/>
</dbReference>
<dbReference type="OrthoDB" id="407146at2759"/>
<keyword evidence="5" id="KW-0788">Thiol protease</keyword>
<dbReference type="Gene3D" id="3.40.630.20">
    <property type="entry name" value="Peptidase C15, pyroglutamyl peptidase I-like"/>
    <property type="match status" value="1"/>
</dbReference>
<dbReference type="InterPro" id="IPR016125">
    <property type="entry name" value="Peptidase_C15-like"/>
</dbReference>